<reference evidence="2" key="1">
    <citation type="submission" date="2022-11" db="UniProtKB">
        <authorList>
            <consortium name="WormBaseParasite"/>
        </authorList>
    </citation>
    <scope>IDENTIFICATION</scope>
</reference>
<sequence>MVPSITSLPIIDIEPLINKSSNTDESQQKTALEIHQACRDWGFFYVKNHGISIELQNELMEISREFFALPLETKMKIAMSKGGRAWRGYFPVGDELTSGKPDGKEGIYFGTELDVDNHPLPLHGRNQFPNDKFRATILKYMNEIENLGRIIMSGLAQSLKLNSDFFDKNYFKTDPTCLFRIFNYPAWFLKQDGNENLWGVGEHTDYGMLTILLQDNLGGLQVKTSKGEWIEAPPIPNTFICNIGDMLDRMTGGYYRSTLHRVRNLSPSIDRLSFPFFLDPSWDAEVLPIPMEGIEKDSIKNDANERWDKVCVHQFNGTYGKYLLSKVSKVFPLLAQEQIKDKN</sequence>
<name>A0AC35GAJ6_9BILA</name>
<evidence type="ECO:0000313" key="2">
    <source>
        <dbReference type="WBParaSite" id="PS1159_v2.g3071.t1"/>
    </source>
</evidence>
<dbReference type="WBParaSite" id="PS1159_v2.g3071.t1">
    <property type="protein sequence ID" value="PS1159_v2.g3071.t1"/>
    <property type="gene ID" value="PS1159_v2.g3071"/>
</dbReference>
<organism evidence="1 2">
    <name type="scientific">Panagrolaimus sp. PS1159</name>
    <dbReference type="NCBI Taxonomy" id="55785"/>
    <lineage>
        <taxon>Eukaryota</taxon>
        <taxon>Metazoa</taxon>
        <taxon>Ecdysozoa</taxon>
        <taxon>Nematoda</taxon>
        <taxon>Chromadorea</taxon>
        <taxon>Rhabditida</taxon>
        <taxon>Tylenchina</taxon>
        <taxon>Panagrolaimomorpha</taxon>
        <taxon>Panagrolaimoidea</taxon>
        <taxon>Panagrolaimidae</taxon>
        <taxon>Panagrolaimus</taxon>
    </lineage>
</organism>
<evidence type="ECO:0000313" key="1">
    <source>
        <dbReference type="Proteomes" id="UP000887580"/>
    </source>
</evidence>
<accession>A0AC35GAJ6</accession>
<proteinExistence type="predicted"/>
<dbReference type="Proteomes" id="UP000887580">
    <property type="component" value="Unplaced"/>
</dbReference>
<protein>
    <submittedName>
        <fullName evidence="2">Fe2OG dioxygenase domain-containing protein</fullName>
    </submittedName>
</protein>